<name>A0ABQ6C3M8_9BURK</name>
<evidence type="ECO:0000256" key="1">
    <source>
        <dbReference type="ARBA" id="ARBA00006432"/>
    </source>
</evidence>
<protein>
    <submittedName>
        <fullName evidence="3">AMP-ligase</fullName>
    </submittedName>
</protein>
<comment type="caution">
    <text evidence="3">The sequence shown here is derived from an EMBL/GenBank/DDBJ whole genome shotgun (WGS) entry which is preliminary data.</text>
</comment>
<gene>
    <name evidence="3" type="ORF">GCM10007935_23710</name>
</gene>
<dbReference type="EMBL" id="BSPB01000017">
    <property type="protein sequence ID" value="GLS14938.1"/>
    <property type="molecule type" value="Genomic_DNA"/>
</dbReference>
<dbReference type="Gene3D" id="3.30.300.30">
    <property type="match status" value="1"/>
</dbReference>
<dbReference type="InterPro" id="IPR042099">
    <property type="entry name" value="ANL_N_sf"/>
</dbReference>
<sequence>MSASPASSWPLVSDRSPQDILAWRPQGPVTVADYVRHVFALAAWLPEGHPWVVNLCEDRYHFAVLLGACAVSGRVSLQPSSQSAETLRQLAQSHPGALLVGETPTTVPGMAALAWPALDGLSLAAEPAMPLIPVERTVAVLFTSGSTGLPQPHAKTWGKLVANGRAEAQALGLDQRPHALVGTVPAQHSYGFESTFLLALHGGCGFWSGKPFFPQDLVEALAAVPRPRMVVTTPFHLASVMAAEVALPAVDLWLSATAPLAPELAARTEALTGAPVHEIYGSTESSQLATRRTTDGPVWRLMTGVALAQTAGDSLTWAHGGHVEGRVPLADLIRCELDGRFELLGRHADMVNLAGKRTSLAYLNHQLTAIDGVLDGAFFLPHDDEVDRVGRLSAFVVAPGRTREAIMAALRERLDAVFLPRPLVLLDSLPRNSAGKLPRSALEQLYGQHVSGKAPDATR</sequence>
<accession>A0ABQ6C3M8</accession>
<dbReference type="SUPFAM" id="SSF56801">
    <property type="entry name" value="Acetyl-CoA synthetase-like"/>
    <property type="match status" value="1"/>
</dbReference>
<dbReference type="Proteomes" id="UP001156903">
    <property type="component" value="Unassembled WGS sequence"/>
</dbReference>
<dbReference type="Pfam" id="PF00501">
    <property type="entry name" value="AMP-binding"/>
    <property type="match status" value="1"/>
</dbReference>
<keyword evidence="4" id="KW-1185">Reference proteome</keyword>
<dbReference type="RefSeq" id="WP_348533529.1">
    <property type="nucleotide sequence ID" value="NZ_BSPB01000017.1"/>
</dbReference>
<evidence type="ECO:0000259" key="2">
    <source>
        <dbReference type="Pfam" id="PF00501"/>
    </source>
</evidence>
<dbReference type="Gene3D" id="3.40.50.12780">
    <property type="entry name" value="N-terminal domain of ligase-like"/>
    <property type="match status" value="1"/>
</dbReference>
<evidence type="ECO:0000313" key="3">
    <source>
        <dbReference type="EMBL" id="GLS14938.1"/>
    </source>
</evidence>
<organism evidence="3 4">
    <name type="scientific">Hydrogenophaga electricum</name>
    <dbReference type="NCBI Taxonomy" id="1230953"/>
    <lineage>
        <taxon>Bacteria</taxon>
        <taxon>Pseudomonadati</taxon>
        <taxon>Pseudomonadota</taxon>
        <taxon>Betaproteobacteria</taxon>
        <taxon>Burkholderiales</taxon>
        <taxon>Comamonadaceae</taxon>
        <taxon>Hydrogenophaga</taxon>
    </lineage>
</organism>
<proteinExistence type="inferred from homology"/>
<dbReference type="InterPro" id="IPR045851">
    <property type="entry name" value="AMP-bd_C_sf"/>
</dbReference>
<feature type="domain" description="AMP-dependent synthetase/ligase" evidence="2">
    <location>
        <begin position="28"/>
        <end position="297"/>
    </location>
</feature>
<comment type="similarity">
    <text evidence="1">Belongs to the ATP-dependent AMP-binding enzyme family.</text>
</comment>
<evidence type="ECO:0000313" key="4">
    <source>
        <dbReference type="Proteomes" id="UP001156903"/>
    </source>
</evidence>
<dbReference type="PANTHER" id="PTHR43201:SF8">
    <property type="entry name" value="ACYL-COA SYNTHETASE FAMILY MEMBER 3"/>
    <property type="match status" value="1"/>
</dbReference>
<dbReference type="PANTHER" id="PTHR43201">
    <property type="entry name" value="ACYL-COA SYNTHETASE"/>
    <property type="match status" value="1"/>
</dbReference>
<dbReference type="InterPro" id="IPR000873">
    <property type="entry name" value="AMP-dep_synth/lig_dom"/>
</dbReference>
<reference evidence="4" key="1">
    <citation type="journal article" date="2019" name="Int. J. Syst. Evol. Microbiol.">
        <title>The Global Catalogue of Microorganisms (GCM) 10K type strain sequencing project: providing services to taxonomists for standard genome sequencing and annotation.</title>
        <authorList>
            <consortium name="The Broad Institute Genomics Platform"/>
            <consortium name="The Broad Institute Genome Sequencing Center for Infectious Disease"/>
            <person name="Wu L."/>
            <person name="Ma J."/>
        </authorList>
    </citation>
    <scope>NUCLEOTIDE SEQUENCE [LARGE SCALE GENOMIC DNA]</scope>
    <source>
        <strain evidence="4">NBRC 109341</strain>
    </source>
</reference>